<dbReference type="EMBL" id="SNYC01000003">
    <property type="protein sequence ID" value="TDQ11843.1"/>
    <property type="molecule type" value="Genomic_DNA"/>
</dbReference>
<evidence type="ECO:0000313" key="4">
    <source>
        <dbReference type="EMBL" id="TDQ11843.1"/>
    </source>
</evidence>
<dbReference type="SUPFAM" id="SSF52172">
    <property type="entry name" value="CheY-like"/>
    <property type="match status" value="1"/>
</dbReference>
<comment type="caution">
    <text evidence="4">The sequence shown here is derived from an EMBL/GenBank/DDBJ whole genome shotgun (WGS) entry which is preliminary data.</text>
</comment>
<sequence length="241" mass="27314">MKSAGLMSCVIVDDEFPAVKLLADYVQKTSGLELMLKTTSALEALGYINENKVDLVFMDVQMPELSGMELINIIKNTGTKVILTTAYTTYAVEGYEHDIIDYLLKPITLERFLISVSKARTRINSEKALAEPGKTLPAQYIFVKTEYRIQKVSLASIRYIEGLGDYITLHTTSGKILSLERMKNMEEILPSGSFIRIHKSYIINMEQIDFIEKGRIIINKEYLPIGESYKEKVKQQLGLRS</sequence>
<dbReference type="InterPro" id="IPR046947">
    <property type="entry name" value="LytR-like"/>
</dbReference>
<organism evidence="4 5">
    <name type="scientific">Pedobacter metabolipauper</name>
    <dbReference type="NCBI Taxonomy" id="425513"/>
    <lineage>
        <taxon>Bacteria</taxon>
        <taxon>Pseudomonadati</taxon>
        <taxon>Bacteroidota</taxon>
        <taxon>Sphingobacteriia</taxon>
        <taxon>Sphingobacteriales</taxon>
        <taxon>Sphingobacteriaceae</taxon>
        <taxon>Pedobacter</taxon>
    </lineage>
</organism>
<dbReference type="InterPro" id="IPR001789">
    <property type="entry name" value="Sig_transdc_resp-reg_receiver"/>
</dbReference>
<dbReference type="GO" id="GO:0003677">
    <property type="term" value="F:DNA binding"/>
    <property type="evidence" value="ECO:0007669"/>
    <property type="project" value="InterPro"/>
</dbReference>
<evidence type="ECO:0000313" key="5">
    <source>
        <dbReference type="Proteomes" id="UP000295620"/>
    </source>
</evidence>
<dbReference type="PANTHER" id="PTHR37299:SF1">
    <property type="entry name" value="STAGE 0 SPORULATION PROTEIN A HOMOLOG"/>
    <property type="match status" value="1"/>
</dbReference>
<keyword evidence="1" id="KW-0597">Phosphoprotein</keyword>
<accession>A0A4V3D1N8</accession>
<dbReference type="AlphaFoldDB" id="A0A4V3D1N8"/>
<name>A0A4V3D1N8_9SPHI</name>
<feature type="domain" description="Response regulatory" evidence="2">
    <location>
        <begin position="8"/>
        <end position="120"/>
    </location>
</feature>
<dbReference type="Pfam" id="PF00072">
    <property type="entry name" value="Response_reg"/>
    <property type="match status" value="1"/>
</dbReference>
<dbReference type="InterPro" id="IPR007492">
    <property type="entry name" value="LytTR_DNA-bd_dom"/>
</dbReference>
<evidence type="ECO:0000259" key="2">
    <source>
        <dbReference type="PROSITE" id="PS50110"/>
    </source>
</evidence>
<feature type="modified residue" description="4-aspartylphosphate" evidence="1">
    <location>
        <position position="59"/>
    </location>
</feature>
<dbReference type="Pfam" id="PF04397">
    <property type="entry name" value="LytTR"/>
    <property type="match status" value="1"/>
</dbReference>
<dbReference type="Proteomes" id="UP000295620">
    <property type="component" value="Unassembled WGS sequence"/>
</dbReference>
<dbReference type="PROSITE" id="PS50110">
    <property type="entry name" value="RESPONSE_REGULATORY"/>
    <property type="match status" value="1"/>
</dbReference>
<gene>
    <name evidence="4" type="ORF">ATK78_0973</name>
</gene>
<dbReference type="SMART" id="SM00448">
    <property type="entry name" value="REC"/>
    <property type="match status" value="1"/>
</dbReference>
<dbReference type="InterPro" id="IPR011006">
    <property type="entry name" value="CheY-like_superfamily"/>
</dbReference>
<reference evidence="4 5" key="1">
    <citation type="submission" date="2019-03" db="EMBL/GenBank/DDBJ databases">
        <title>Genomic Encyclopedia of Archaeal and Bacterial Type Strains, Phase II (KMG-II): from individual species to whole genera.</title>
        <authorList>
            <person name="Goeker M."/>
        </authorList>
    </citation>
    <scope>NUCLEOTIDE SEQUENCE [LARGE SCALE GENOMIC DNA]</scope>
    <source>
        <strain evidence="4 5">DSM 19035</strain>
    </source>
</reference>
<dbReference type="RefSeq" id="WP_133574884.1">
    <property type="nucleotide sequence ID" value="NZ_SNYC01000003.1"/>
</dbReference>
<keyword evidence="5" id="KW-1185">Reference proteome</keyword>
<dbReference type="SMART" id="SM00850">
    <property type="entry name" value="LytTR"/>
    <property type="match status" value="1"/>
</dbReference>
<proteinExistence type="predicted"/>
<evidence type="ECO:0000259" key="3">
    <source>
        <dbReference type="PROSITE" id="PS50930"/>
    </source>
</evidence>
<evidence type="ECO:0000256" key="1">
    <source>
        <dbReference type="PROSITE-ProRule" id="PRU00169"/>
    </source>
</evidence>
<dbReference type="Gene3D" id="2.40.50.1020">
    <property type="entry name" value="LytTr DNA-binding domain"/>
    <property type="match status" value="1"/>
</dbReference>
<dbReference type="OrthoDB" id="1646880at2"/>
<protein>
    <submittedName>
        <fullName evidence="4">LytTR family two component transcriptional regulator</fullName>
    </submittedName>
</protein>
<feature type="domain" description="HTH LytTR-type" evidence="3">
    <location>
        <begin position="141"/>
        <end position="239"/>
    </location>
</feature>
<dbReference type="PROSITE" id="PS50930">
    <property type="entry name" value="HTH_LYTTR"/>
    <property type="match status" value="1"/>
</dbReference>
<dbReference type="PANTHER" id="PTHR37299">
    <property type="entry name" value="TRANSCRIPTIONAL REGULATOR-RELATED"/>
    <property type="match status" value="1"/>
</dbReference>
<dbReference type="Gene3D" id="3.40.50.2300">
    <property type="match status" value="1"/>
</dbReference>
<dbReference type="GO" id="GO:0000156">
    <property type="term" value="F:phosphorelay response regulator activity"/>
    <property type="evidence" value="ECO:0007669"/>
    <property type="project" value="InterPro"/>
</dbReference>